<organism evidence="1 2">
    <name type="scientific">Hamadaea flava</name>
    <dbReference type="NCBI Taxonomy" id="1742688"/>
    <lineage>
        <taxon>Bacteria</taxon>
        <taxon>Bacillati</taxon>
        <taxon>Actinomycetota</taxon>
        <taxon>Actinomycetes</taxon>
        <taxon>Micromonosporales</taxon>
        <taxon>Micromonosporaceae</taxon>
        <taxon>Hamadaea</taxon>
    </lineage>
</organism>
<protein>
    <submittedName>
        <fullName evidence="1">Uncharacterized protein</fullName>
    </submittedName>
</protein>
<accession>A0ABV8LN01</accession>
<keyword evidence="2" id="KW-1185">Reference proteome</keyword>
<comment type="caution">
    <text evidence="1">The sequence shown here is derived from an EMBL/GenBank/DDBJ whole genome shotgun (WGS) entry which is preliminary data.</text>
</comment>
<proteinExistence type="predicted"/>
<dbReference type="Proteomes" id="UP001595816">
    <property type="component" value="Unassembled WGS sequence"/>
</dbReference>
<sequence>MIHDRAILDGLPRLHDVRMLWFNDWYDGPVDGLAEYAGREYWFADIDDFQGTWPQRRYVLHPISTEQAATEWALHRECQARTGLAGCCHEPACPVPLDGAGDLEGWWRDHPEPHSPDYVATPPIGWFTTPE</sequence>
<dbReference type="EMBL" id="JBHSAY010000006">
    <property type="protein sequence ID" value="MFC4131688.1"/>
    <property type="molecule type" value="Genomic_DNA"/>
</dbReference>
<reference evidence="2" key="1">
    <citation type="journal article" date="2019" name="Int. J. Syst. Evol. Microbiol.">
        <title>The Global Catalogue of Microorganisms (GCM) 10K type strain sequencing project: providing services to taxonomists for standard genome sequencing and annotation.</title>
        <authorList>
            <consortium name="The Broad Institute Genomics Platform"/>
            <consortium name="The Broad Institute Genome Sequencing Center for Infectious Disease"/>
            <person name="Wu L."/>
            <person name="Ma J."/>
        </authorList>
    </citation>
    <scope>NUCLEOTIDE SEQUENCE [LARGE SCALE GENOMIC DNA]</scope>
    <source>
        <strain evidence="2">CGMCC 4.7289</strain>
    </source>
</reference>
<dbReference type="RefSeq" id="WP_253755431.1">
    <property type="nucleotide sequence ID" value="NZ_JAMZDZ010000001.1"/>
</dbReference>
<name>A0ABV8LN01_9ACTN</name>
<evidence type="ECO:0000313" key="1">
    <source>
        <dbReference type="EMBL" id="MFC4131688.1"/>
    </source>
</evidence>
<evidence type="ECO:0000313" key="2">
    <source>
        <dbReference type="Proteomes" id="UP001595816"/>
    </source>
</evidence>
<gene>
    <name evidence="1" type="ORF">ACFOZ4_13855</name>
</gene>